<dbReference type="Pfam" id="PF00480">
    <property type="entry name" value="ROK"/>
    <property type="match status" value="1"/>
</dbReference>
<evidence type="ECO:0000256" key="1">
    <source>
        <dbReference type="ARBA" id="ARBA00002486"/>
    </source>
</evidence>
<dbReference type="Gene3D" id="1.10.10.10">
    <property type="entry name" value="Winged helix-like DNA-binding domain superfamily/Winged helix DNA-binding domain"/>
    <property type="match status" value="1"/>
</dbReference>
<organism evidence="4 5">
    <name type="scientific">Oliverpabstia intestinalis</name>
    <dbReference type="NCBI Taxonomy" id="2606633"/>
    <lineage>
        <taxon>Bacteria</taxon>
        <taxon>Bacillati</taxon>
        <taxon>Bacillota</taxon>
        <taxon>Clostridia</taxon>
        <taxon>Lachnospirales</taxon>
        <taxon>Lachnospiraceae</taxon>
        <taxon>Oliverpabstia</taxon>
    </lineage>
</organism>
<dbReference type="AlphaFoldDB" id="A0A7X2P2C6"/>
<gene>
    <name evidence="4" type="ORF">FYJ57_05010</name>
</gene>
<evidence type="ECO:0000256" key="2">
    <source>
        <dbReference type="ARBA" id="ARBA00006479"/>
    </source>
</evidence>
<dbReference type="InterPro" id="IPR036388">
    <property type="entry name" value="WH-like_DNA-bd_sf"/>
</dbReference>
<dbReference type="RefSeq" id="WP_154431755.1">
    <property type="nucleotide sequence ID" value="NZ_VUMS01000007.1"/>
</dbReference>
<dbReference type="Gene3D" id="3.30.420.40">
    <property type="match status" value="1"/>
</dbReference>
<dbReference type="Pfam" id="PF13412">
    <property type="entry name" value="HTH_24"/>
    <property type="match status" value="1"/>
</dbReference>
<accession>A0A7X2P2C6</accession>
<proteinExistence type="inferred from homology"/>
<evidence type="ECO:0000313" key="4">
    <source>
        <dbReference type="EMBL" id="MST66101.1"/>
    </source>
</evidence>
<comment type="caution">
    <text evidence="4">The sequence shown here is derived from an EMBL/GenBank/DDBJ whole genome shotgun (WGS) entry which is preliminary data.</text>
</comment>
<comment type="similarity">
    <text evidence="2">Belongs to the ROK (NagC/XylR) family.</text>
</comment>
<evidence type="ECO:0000313" key="5">
    <source>
        <dbReference type="Proteomes" id="UP000440513"/>
    </source>
</evidence>
<keyword evidence="5" id="KW-1185">Reference proteome</keyword>
<dbReference type="InterPro" id="IPR043129">
    <property type="entry name" value="ATPase_NBD"/>
</dbReference>
<protein>
    <submittedName>
        <fullName evidence="4">ROK family transcriptional regulator</fullName>
    </submittedName>
</protein>
<reference evidence="4 5" key="1">
    <citation type="submission" date="2019-08" db="EMBL/GenBank/DDBJ databases">
        <title>In-depth cultivation of the pig gut microbiome towards novel bacterial diversity and tailored functional studies.</title>
        <authorList>
            <person name="Wylensek D."/>
            <person name="Hitch T.C.A."/>
            <person name="Clavel T."/>
        </authorList>
    </citation>
    <scope>NUCLEOTIDE SEQUENCE [LARGE SCALE GENOMIC DNA]</scope>
    <source>
        <strain evidence="4 5">BSM-380-WT-5A</strain>
    </source>
</reference>
<comment type="function">
    <text evidence="1">Transcriptional repressor of xylose-utilizing enzymes.</text>
</comment>
<dbReference type="SUPFAM" id="SSF53067">
    <property type="entry name" value="Actin-like ATPase domain"/>
    <property type="match status" value="1"/>
</dbReference>
<evidence type="ECO:0000256" key="3">
    <source>
        <dbReference type="ARBA" id="ARBA00022629"/>
    </source>
</evidence>
<name>A0A7X2P2C6_9FIRM</name>
<dbReference type="PANTHER" id="PTHR18964:SF149">
    <property type="entry name" value="BIFUNCTIONAL UDP-N-ACETYLGLUCOSAMINE 2-EPIMERASE_N-ACETYLMANNOSAMINE KINASE"/>
    <property type="match status" value="1"/>
</dbReference>
<dbReference type="Proteomes" id="UP000440513">
    <property type="component" value="Unassembled WGS sequence"/>
</dbReference>
<dbReference type="InterPro" id="IPR000600">
    <property type="entry name" value="ROK"/>
</dbReference>
<dbReference type="GO" id="GO:0042732">
    <property type="term" value="P:D-xylose metabolic process"/>
    <property type="evidence" value="ECO:0007669"/>
    <property type="project" value="UniProtKB-KW"/>
</dbReference>
<keyword evidence="3" id="KW-0119">Carbohydrate metabolism</keyword>
<dbReference type="InterPro" id="IPR036390">
    <property type="entry name" value="WH_DNA-bd_sf"/>
</dbReference>
<dbReference type="SUPFAM" id="SSF46785">
    <property type="entry name" value="Winged helix' DNA-binding domain"/>
    <property type="match status" value="1"/>
</dbReference>
<dbReference type="EMBL" id="VUMS01000007">
    <property type="protein sequence ID" value="MST66101.1"/>
    <property type="molecule type" value="Genomic_DNA"/>
</dbReference>
<sequence length="333" mass="37390">MEDEMANSSDIRKDNKKKIYRLMLDHQQYTKQQISVKTGLSVATCNTLLNDMTANKVLVTGEEKEFRGVGRSSWLYEIDGEHEHYILVSFAVNQGMRNVDYYVVSATGNIIRKECTVCETIDCENVISVIDGLISDCSSMKQIVLGIPGVIDGAEIEFCDIKELEIADIKRKLQEHFKLIVSMENDMHCMAYGYGRKKQLVNEVITLAGFPSHILPGTVTMHKGQIISGYNGIAGLAGFMPFGINPDEVPDMMVEGKCLDIISRIIGAIIAFQNPNEIVFSGDLINNKILSEVKDYCRRSIPEKYMPVFKMVPGFTEYLIEGMFQIAVENKEL</sequence>
<keyword evidence="3" id="KW-0859">Xylose metabolism</keyword>
<dbReference type="PANTHER" id="PTHR18964">
    <property type="entry name" value="ROK (REPRESSOR, ORF, KINASE) FAMILY"/>
    <property type="match status" value="1"/>
</dbReference>